<proteinExistence type="predicted"/>
<evidence type="ECO:0000313" key="5">
    <source>
        <dbReference type="EMBL" id="MCC0175462.1"/>
    </source>
</evidence>
<keyword evidence="4" id="KW-0574">Periplasm</keyword>
<dbReference type="EMBL" id="JADWDC010000001">
    <property type="protein sequence ID" value="MCC0175462.1"/>
    <property type="molecule type" value="Genomic_DNA"/>
</dbReference>
<dbReference type="RefSeq" id="WP_229638461.1">
    <property type="nucleotide sequence ID" value="NZ_JADWDC010000001.1"/>
</dbReference>
<evidence type="ECO:0000313" key="6">
    <source>
        <dbReference type="Proteomes" id="UP000729733"/>
    </source>
</evidence>
<evidence type="ECO:0000256" key="2">
    <source>
        <dbReference type="ARBA" id="ARBA00022448"/>
    </source>
</evidence>
<dbReference type="InterPro" id="IPR001188">
    <property type="entry name" value="Sperm_putr-bd"/>
</dbReference>
<dbReference type="PANTHER" id="PTHR30222:SF17">
    <property type="entry name" value="SPERMIDINE_PUTRESCINE-BINDING PERIPLASMIC PROTEIN"/>
    <property type="match status" value="1"/>
</dbReference>
<dbReference type="GO" id="GO:0015846">
    <property type="term" value="P:polyamine transport"/>
    <property type="evidence" value="ECO:0007669"/>
    <property type="project" value="InterPro"/>
</dbReference>
<dbReference type="PANTHER" id="PTHR30222">
    <property type="entry name" value="SPERMIDINE/PUTRESCINE-BINDING PERIPLASMIC PROTEIN"/>
    <property type="match status" value="1"/>
</dbReference>
<accession>A0A964BML1</accession>
<protein>
    <submittedName>
        <fullName evidence="5">Extracellular solute-binding protein</fullName>
    </submittedName>
</protein>
<sequence>MNYQLSRRSFIQLASTTALSQLLMSCSNSDDILQILFLANSIPIQLIGDFRKTVESVKKVDFQPQTQWSEIFDSLLSLSAKKATNSETKNLFDKIFNKSKNTPDVISLGDSWLSLAIEQNLLKPLDIDSLANWEKLPLPWQKLVRRDDRGNVTTDGQIYGAPYRWGSTVIAYRSDKLDKLDLTISDWQDLWHPQLRDRISVLDSPRETIGLTLKKLGYSYNTDNLNSVGNLERELSDLHQQVKLYSSDHYLEPLILGDTWAAVGWSTDVLPIVKRYPEIEFVIPTSGVSLWADLWIVPFLNEAVATKERNLASVIGQWIDFCWETKSAKQISLFTDGISPILLSIKREELPKDLQDNRLLNSEIIKSEKSEFLLPQTPETQQQYRDLWLKIGQAS</sequence>
<keyword evidence="3" id="KW-0732">Signal</keyword>
<keyword evidence="2" id="KW-0813">Transport</keyword>
<dbReference type="SUPFAM" id="SSF53850">
    <property type="entry name" value="Periplasmic binding protein-like II"/>
    <property type="match status" value="1"/>
</dbReference>
<dbReference type="AlphaFoldDB" id="A0A964BML1"/>
<organism evidence="5 6">
    <name type="scientific">Waterburya agarophytonicola KI4</name>
    <dbReference type="NCBI Taxonomy" id="2874699"/>
    <lineage>
        <taxon>Bacteria</taxon>
        <taxon>Bacillati</taxon>
        <taxon>Cyanobacteriota</taxon>
        <taxon>Cyanophyceae</taxon>
        <taxon>Pleurocapsales</taxon>
        <taxon>Hyellaceae</taxon>
        <taxon>Waterburya</taxon>
        <taxon>Waterburya agarophytonicola</taxon>
    </lineage>
</organism>
<evidence type="ECO:0000256" key="4">
    <source>
        <dbReference type="ARBA" id="ARBA00022764"/>
    </source>
</evidence>
<reference evidence="5" key="1">
    <citation type="journal article" date="2021" name="Antonie Van Leeuwenhoek">
        <title>Draft genome and description of Waterburya agarophytonicola gen. nov. sp. nov. (Pleurocapsales, Cyanobacteria): a seaweed symbiont.</title>
        <authorList>
            <person name="Bonthond G."/>
            <person name="Shalygin S."/>
            <person name="Bayer T."/>
            <person name="Weinberger F."/>
        </authorList>
    </citation>
    <scope>NUCLEOTIDE SEQUENCE</scope>
    <source>
        <strain evidence="5">KI4</strain>
    </source>
</reference>
<evidence type="ECO:0000256" key="1">
    <source>
        <dbReference type="ARBA" id="ARBA00004418"/>
    </source>
</evidence>
<dbReference type="Proteomes" id="UP000729733">
    <property type="component" value="Unassembled WGS sequence"/>
</dbReference>
<comment type="subcellular location">
    <subcellularLocation>
        <location evidence="1">Periplasm</location>
    </subcellularLocation>
</comment>
<dbReference type="Gene3D" id="3.40.190.10">
    <property type="entry name" value="Periplasmic binding protein-like II"/>
    <property type="match status" value="2"/>
</dbReference>
<name>A0A964BML1_9CYAN</name>
<dbReference type="GO" id="GO:0042597">
    <property type="term" value="C:periplasmic space"/>
    <property type="evidence" value="ECO:0007669"/>
    <property type="project" value="UniProtKB-SubCell"/>
</dbReference>
<keyword evidence="6" id="KW-1185">Reference proteome</keyword>
<dbReference type="GO" id="GO:0019808">
    <property type="term" value="F:polyamine binding"/>
    <property type="evidence" value="ECO:0007669"/>
    <property type="project" value="InterPro"/>
</dbReference>
<comment type="caution">
    <text evidence="5">The sequence shown here is derived from an EMBL/GenBank/DDBJ whole genome shotgun (WGS) entry which is preliminary data.</text>
</comment>
<evidence type="ECO:0000256" key="3">
    <source>
        <dbReference type="ARBA" id="ARBA00022729"/>
    </source>
</evidence>
<gene>
    <name evidence="5" type="ORF">I4641_00510</name>
</gene>
<dbReference type="PROSITE" id="PS51257">
    <property type="entry name" value="PROKAR_LIPOPROTEIN"/>
    <property type="match status" value="1"/>
</dbReference>
<dbReference type="Pfam" id="PF13343">
    <property type="entry name" value="SBP_bac_6"/>
    <property type="match status" value="1"/>
</dbReference>
<dbReference type="PRINTS" id="PR00909">
    <property type="entry name" value="SPERMDNBNDNG"/>
</dbReference>